<feature type="region of interest" description="Disordered" evidence="1">
    <location>
        <begin position="723"/>
        <end position="785"/>
    </location>
</feature>
<proteinExistence type="predicted"/>
<reference evidence="2" key="1">
    <citation type="submission" date="2023-10" db="EMBL/GenBank/DDBJ databases">
        <authorList>
            <person name="Chen Y."/>
            <person name="Shah S."/>
            <person name="Dougan E. K."/>
            <person name="Thang M."/>
            <person name="Chan C."/>
        </authorList>
    </citation>
    <scope>NUCLEOTIDE SEQUENCE [LARGE SCALE GENOMIC DNA]</scope>
</reference>
<gene>
    <name evidence="2" type="ORF">PCOR1329_LOCUS28033</name>
</gene>
<sequence length="1108" mass="122393">MAGARWVPGLQAAAQAAEDCNAWSSGGLLLFVLGVLAGAGAMADHGERYQVAWLRCRVTGPALYHQRLLLKQLRSSGDSWVVLTPDGDMHVEDLEVNDDIREVLYENIPGVEPAQVRGRGYRFGQMPSADGLRRLAQQAETLRGQGGAARGYRAPAEGAGSLGGFEPAPGPPGRWVIAVDTGEGKVGDSITVADASRVSGDTRIGVAQVSNGAWVFVERLLDGETKEEYLDRTVAFSDWPLPGPRTVDWRARFVDRRGGGPVDHHRWWVGHLRLQGTDFGVQEHEHGMRAFQFFGEYDQVDLPNLVGLEVTLFRRQLIEYHYEKKGKAATGKEQGAGLSREEAAYFTGSHRLGGEVMICPELVEWVSKEIEKDASVAKQMRKAREEARLSRKDEPKEFNVSRKVRRRVEARSHADQWRADVARSLNEIGGHLCKDTDVCRSSRFRPRVHDLGMANVRASVERWGRPPADLTCLGAFDELRANHSYEGAPVAAAPMDMGLLSLSGAGAPADLVQLLRDGRSEVRGCVKDFLLPKNQADVRLGLEGVPRRPYSEPLLHRPREYERLLAVMSSKGMIEYSLDVVESRETPELRLTVWPKSCASPGCVLTLSKRLSGKDLEVLVGHCAHAFLMRRELLCCFNAVYAFTARHRHERVPLWDVVRKELRWASHLVRFCWRDLSASVCPAVASSDASEWGRGVTVLEGGKGDIVEAMKYSDRWRFRDGSGGARPLPVQVPPPTLSAGGALPRRVAPPPRARGPARSGRAEGPAAAPASPRRAGMPAMAPARRARRSTAKAAAARAPARGRWAVSGAPAAFNRMSFLQLESVSGSYDLETAVLDYFDCKYFEGVHSSLGSRLVCAVCYLRPNLSRQRGARLARVRQALRGWSLRSPSQSRLPTPWEVVCLIADLLVRKDRWGRAAAIVMRVIFYLRPSELLDLRTCQLVPPLAAGHSFQRRWTLVLHPMELGRPSKTNRWDDSRILDLDEHLFFAPALARLRGPGEGSERRLFSFDYPTWAREHRQAGLELGLEALGPPTLYGLRRAGASLDHALGRRTMLEIQHRGNWAAANSTRRCQKAGRLAEQLHLLAPGARQAAPRCASRIGSILAGRSPS</sequence>
<evidence type="ECO:0000313" key="3">
    <source>
        <dbReference type="Proteomes" id="UP001189429"/>
    </source>
</evidence>
<feature type="compositionally biased region" description="Low complexity" evidence="1">
    <location>
        <begin position="754"/>
        <end position="783"/>
    </location>
</feature>
<name>A0ABN9SAH6_9DINO</name>
<dbReference type="Proteomes" id="UP001189429">
    <property type="component" value="Unassembled WGS sequence"/>
</dbReference>
<protein>
    <submittedName>
        <fullName evidence="2">Uncharacterized protein</fullName>
    </submittedName>
</protein>
<evidence type="ECO:0000256" key="1">
    <source>
        <dbReference type="SAM" id="MobiDB-lite"/>
    </source>
</evidence>
<evidence type="ECO:0000313" key="2">
    <source>
        <dbReference type="EMBL" id="CAK0828939.1"/>
    </source>
</evidence>
<organism evidence="2 3">
    <name type="scientific">Prorocentrum cordatum</name>
    <dbReference type="NCBI Taxonomy" id="2364126"/>
    <lineage>
        <taxon>Eukaryota</taxon>
        <taxon>Sar</taxon>
        <taxon>Alveolata</taxon>
        <taxon>Dinophyceae</taxon>
        <taxon>Prorocentrales</taxon>
        <taxon>Prorocentraceae</taxon>
        <taxon>Prorocentrum</taxon>
    </lineage>
</organism>
<accession>A0ABN9SAH6</accession>
<dbReference type="EMBL" id="CAUYUJ010010261">
    <property type="protein sequence ID" value="CAK0828939.1"/>
    <property type="molecule type" value="Genomic_DNA"/>
</dbReference>
<comment type="caution">
    <text evidence="2">The sequence shown here is derived from an EMBL/GenBank/DDBJ whole genome shotgun (WGS) entry which is preliminary data.</text>
</comment>
<keyword evidence="3" id="KW-1185">Reference proteome</keyword>